<evidence type="ECO:0000256" key="1">
    <source>
        <dbReference type="SAM" id="MobiDB-lite"/>
    </source>
</evidence>
<dbReference type="Proteomes" id="UP000294853">
    <property type="component" value="Chromosome"/>
</dbReference>
<gene>
    <name evidence="3" type="ORF">EXE58_06815</name>
</gene>
<reference evidence="3 4" key="1">
    <citation type="submission" date="2019-03" db="EMBL/GenBank/DDBJ databases">
        <title>Three New Species of Nocardioides, Nocardioides euryhalodurans sp. nov., Nocardioides seonyuensis sp. nov. and Nocardioides eburneoflavus sp. nov. Iolated from Soil.</title>
        <authorList>
            <person name="Roh S.G."/>
            <person name="Lee C."/>
            <person name="Kim M.-K."/>
            <person name="Kim S.B."/>
        </authorList>
    </citation>
    <scope>NUCLEOTIDE SEQUENCE [LARGE SCALE GENOMIC DNA]</scope>
    <source>
        <strain evidence="3 4">MMS17-SY207-3</strain>
    </source>
</reference>
<dbReference type="SUPFAM" id="SSF52540">
    <property type="entry name" value="P-loop containing nucleoside triphosphate hydrolases"/>
    <property type="match status" value="1"/>
</dbReference>
<dbReference type="OrthoDB" id="9758751at2"/>
<evidence type="ECO:0000313" key="3">
    <source>
        <dbReference type="EMBL" id="QBX55193.1"/>
    </source>
</evidence>
<dbReference type="Gene3D" id="3.40.50.300">
    <property type="entry name" value="P-loop containing nucleotide triphosphate hydrolases"/>
    <property type="match status" value="2"/>
</dbReference>
<dbReference type="AlphaFoldDB" id="A0A4P7IF52"/>
<dbReference type="PANTHER" id="PTHR30121:SF6">
    <property type="entry name" value="SLR6007 PROTEIN"/>
    <property type="match status" value="1"/>
</dbReference>
<dbReference type="KEGG" id="nsn:EXE58_06815"/>
<dbReference type="InterPro" id="IPR027417">
    <property type="entry name" value="P-loop_NTPase"/>
</dbReference>
<keyword evidence="4" id="KW-1185">Reference proteome</keyword>
<organism evidence="3 4">
    <name type="scientific">Nocardioides seonyuensis</name>
    <dbReference type="NCBI Taxonomy" id="2518371"/>
    <lineage>
        <taxon>Bacteria</taxon>
        <taxon>Bacillati</taxon>
        <taxon>Actinomycetota</taxon>
        <taxon>Actinomycetes</taxon>
        <taxon>Propionibacteriales</taxon>
        <taxon>Nocardioidaceae</taxon>
        <taxon>Nocardioides</taxon>
    </lineage>
</organism>
<sequence>MTDSIAAAVAPGYEFEGAALELGGLMLDATELADVGIRIPLAMLNRHGLVAGATGTGKTKTLQLLAEQLSAQGVPVFAADIKGDLSGLSVPGEEGAKITERAASVGQTWTATGYPTEFFAIGGEGVGTPVRVTMSAFGPTLLSKVLGLNETQESSLELVFYYCDQNGLPLLDLADLRAVLQYLTGDESGKAELKTIGGLSSQTAGVILRELVGFEAQGAGVFFGEPEFETKDFLRTTEDGAGVISLLELPNLQDRPALFSTFLMWLLADLFHDLPEEGDLDKPKLVFFFDEAHLLFRDASKGFLDQIAQTVRLIRSKGVGVFFVTQSPTDVPDEVLAQLGSRVQHQLRAHTPNDAKALKATVDTYPHSAYDDLGEVITSLGIGEAVVTVMNERGAPTPVAWTRLRAPQSLMDPAPAADMEAAVQASPLHAKYAEAIDRDSAREHLARKLEEGARKAAEDALVKEMAREQKNDRVRDKSAEKVRKEDDGMLETVVKSPAFKDFMRTAAREIARGMFKSGRR</sequence>
<dbReference type="RefSeq" id="WP_135267161.1">
    <property type="nucleotide sequence ID" value="NZ_CP038436.1"/>
</dbReference>
<dbReference type="InterPro" id="IPR051162">
    <property type="entry name" value="T4SS_component"/>
</dbReference>
<dbReference type="SMART" id="SM00382">
    <property type="entry name" value="AAA"/>
    <property type="match status" value="1"/>
</dbReference>
<protein>
    <submittedName>
        <fullName evidence="3">DUF853 family protein</fullName>
    </submittedName>
</protein>
<dbReference type="InterPro" id="IPR003593">
    <property type="entry name" value="AAA+_ATPase"/>
</dbReference>
<feature type="region of interest" description="Disordered" evidence="1">
    <location>
        <begin position="465"/>
        <end position="485"/>
    </location>
</feature>
<evidence type="ECO:0000313" key="4">
    <source>
        <dbReference type="Proteomes" id="UP000294853"/>
    </source>
</evidence>
<proteinExistence type="predicted"/>
<evidence type="ECO:0000259" key="2">
    <source>
        <dbReference type="SMART" id="SM00382"/>
    </source>
</evidence>
<feature type="domain" description="AAA+ ATPase" evidence="2">
    <location>
        <begin position="44"/>
        <end position="353"/>
    </location>
</feature>
<name>A0A4P7IF52_9ACTN</name>
<accession>A0A4P7IF52</accession>
<dbReference type="InterPro" id="IPR033186">
    <property type="entry name" value="HerA_C"/>
</dbReference>
<dbReference type="PANTHER" id="PTHR30121">
    <property type="entry name" value="UNCHARACTERIZED PROTEIN YJGR-RELATED"/>
    <property type="match status" value="1"/>
</dbReference>
<dbReference type="CDD" id="cd01127">
    <property type="entry name" value="TrwB_TraG_TraD_VirD4"/>
    <property type="match status" value="1"/>
</dbReference>
<dbReference type="EMBL" id="CP038436">
    <property type="protein sequence ID" value="QBX55193.1"/>
    <property type="molecule type" value="Genomic_DNA"/>
</dbReference>
<dbReference type="Pfam" id="PF05872">
    <property type="entry name" value="HerA_C"/>
    <property type="match status" value="1"/>
</dbReference>